<dbReference type="InterPro" id="IPR002792">
    <property type="entry name" value="TRAM_dom"/>
</dbReference>
<organism evidence="2">
    <name type="scientific">marine sediment metagenome</name>
    <dbReference type="NCBI Taxonomy" id="412755"/>
    <lineage>
        <taxon>unclassified sequences</taxon>
        <taxon>metagenomes</taxon>
        <taxon>ecological metagenomes</taxon>
    </lineage>
</organism>
<name>X0ZJL0_9ZZZZ</name>
<sequence length="77" mass="8667">MNTQIIKEGKEPEQGIAYLEDGTMIVVEDGHKYIGKKVNILVTSILQTPAGRMIFGRVKSVMNRKSNEYKNIVRLSS</sequence>
<feature type="non-terminal residue" evidence="2">
    <location>
        <position position="77"/>
    </location>
</feature>
<evidence type="ECO:0000313" key="2">
    <source>
        <dbReference type="EMBL" id="GAG69574.1"/>
    </source>
</evidence>
<accession>X0ZJL0</accession>
<feature type="domain" description="TRAM" evidence="1">
    <location>
        <begin position="9"/>
        <end position="45"/>
    </location>
</feature>
<evidence type="ECO:0000259" key="1">
    <source>
        <dbReference type="Pfam" id="PF01938"/>
    </source>
</evidence>
<dbReference type="Pfam" id="PF01938">
    <property type="entry name" value="TRAM"/>
    <property type="match status" value="1"/>
</dbReference>
<proteinExistence type="predicted"/>
<dbReference type="EMBL" id="BART01002889">
    <property type="protein sequence ID" value="GAG69574.1"/>
    <property type="molecule type" value="Genomic_DNA"/>
</dbReference>
<reference evidence="2" key="1">
    <citation type="journal article" date="2014" name="Front. Microbiol.">
        <title>High frequency of phylogenetically diverse reductive dehalogenase-homologous genes in deep subseafloor sedimentary metagenomes.</title>
        <authorList>
            <person name="Kawai M."/>
            <person name="Futagami T."/>
            <person name="Toyoda A."/>
            <person name="Takaki Y."/>
            <person name="Nishi S."/>
            <person name="Hori S."/>
            <person name="Arai W."/>
            <person name="Tsubouchi T."/>
            <person name="Morono Y."/>
            <person name="Uchiyama I."/>
            <person name="Ito T."/>
            <person name="Fujiyama A."/>
            <person name="Inagaki F."/>
            <person name="Takami H."/>
        </authorList>
    </citation>
    <scope>NUCLEOTIDE SEQUENCE</scope>
    <source>
        <strain evidence="2">Expedition CK06-06</strain>
    </source>
</reference>
<gene>
    <name evidence="2" type="ORF">S01H4_08422</name>
</gene>
<protein>
    <recommendedName>
        <fullName evidence="1">TRAM domain-containing protein</fullName>
    </recommendedName>
</protein>
<dbReference type="AlphaFoldDB" id="X0ZJL0"/>
<comment type="caution">
    <text evidence="2">The sequence shown here is derived from an EMBL/GenBank/DDBJ whole genome shotgun (WGS) entry which is preliminary data.</text>
</comment>